<evidence type="ECO:0000256" key="3">
    <source>
        <dbReference type="ARBA" id="ARBA00022630"/>
    </source>
</evidence>
<proteinExistence type="inferred from homology"/>
<dbReference type="EMBL" id="PYBW01000016">
    <property type="protein sequence ID" value="PYC87368.1"/>
    <property type="molecule type" value="Genomic_DNA"/>
</dbReference>
<protein>
    <submittedName>
        <fullName evidence="9">Acyl-CoA dehydrogenase</fullName>
    </submittedName>
</protein>
<dbReference type="SUPFAM" id="SSF47203">
    <property type="entry name" value="Acyl-CoA dehydrogenase C-terminal domain-like"/>
    <property type="match status" value="1"/>
</dbReference>
<dbReference type="Pfam" id="PF02770">
    <property type="entry name" value="Acyl-CoA_dh_M"/>
    <property type="match status" value="1"/>
</dbReference>
<evidence type="ECO:0000313" key="10">
    <source>
        <dbReference type="Proteomes" id="UP000248039"/>
    </source>
</evidence>
<evidence type="ECO:0000256" key="2">
    <source>
        <dbReference type="ARBA" id="ARBA00009347"/>
    </source>
</evidence>
<evidence type="ECO:0000256" key="5">
    <source>
        <dbReference type="RuleBase" id="RU362125"/>
    </source>
</evidence>
<dbReference type="InterPro" id="IPR036250">
    <property type="entry name" value="AcylCo_DH-like_C"/>
</dbReference>
<dbReference type="PANTHER" id="PTHR43884:SF19">
    <property type="entry name" value="ACYL-COA DEHYDROGENASE FADE4-RELATED"/>
    <property type="match status" value="1"/>
</dbReference>
<comment type="cofactor">
    <cofactor evidence="1 5">
        <name>FAD</name>
        <dbReference type="ChEBI" id="CHEBI:57692"/>
    </cofactor>
</comment>
<evidence type="ECO:0000256" key="1">
    <source>
        <dbReference type="ARBA" id="ARBA00001974"/>
    </source>
</evidence>
<dbReference type="InterPro" id="IPR013786">
    <property type="entry name" value="AcylCoA_DH/ox_N"/>
</dbReference>
<keyword evidence="3 5" id="KW-0285">Flavoprotein</keyword>
<dbReference type="SUPFAM" id="SSF56645">
    <property type="entry name" value="Acyl-CoA dehydrogenase NM domain-like"/>
    <property type="match status" value="1"/>
</dbReference>
<dbReference type="GO" id="GO:0003995">
    <property type="term" value="F:acyl-CoA dehydrogenase activity"/>
    <property type="evidence" value="ECO:0007669"/>
    <property type="project" value="TreeGrafter"/>
</dbReference>
<feature type="domain" description="Acyl-CoA oxidase/dehydrogenase middle" evidence="7">
    <location>
        <begin position="124"/>
        <end position="219"/>
    </location>
</feature>
<evidence type="ECO:0000256" key="4">
    <source>
        <dbReference type="ARBA" id="ARBA00022827"/>
    </source>
</evidence>
<keyword evidence="4 5" id="KW-0274">FAD</keyword>
<keyword evidence="10" id="KW-1185">Reference proteome</keyword>
<keyword evidence="5" id="KW-0560">Oxidoreductase</keyword>
<evidence type="ECO:0000259" key="6">
    <source>
        <dbReference type="Pfam" id="PF00441"/>
    </source>
</evidence>
<dbReference type="OrthoDB" id="3666321at2"/>
<dbReference type="Pfam" id="PF02771">
    <property type="entry name" value="Acyl-CoA_dh_N"/>
    <property type="match status" value="1"/>
</dbReference>
<reference evidence="9 10" key="1">
    <citation type="submission" date="2018-03" db="EMBL/GenBank/DDBJ databases">
        <title>Bioinformatic expansion and discovery of thiopeptide antibiotics.</title>
        <authorList>
            <person name="Schwalen C.J."/>
            <person name="Hudson G.A."/>
            <person name="Mitchell D.A."/>
        </authorList>
    </citation>
    <scope>NUCLEOTIDE SEQUENCE [LARGE SCALE GENOMIC DNA]</scope>
    <source>
        <strain evidence="9 10">ATCC 21389</strain>
    </source>
</reference>
<feature type="domain" description="Acyl-CoA dehydrogenase/oxidase N-terminal" evidence="8">
    <location>
        <begin position="31"/>
        <end position="113"/>
    </location>
</feature>
<dbReference type="InterPro" id="IPR009100">
    <property type="entry name" value="AcylCoA_DH/oxidase_NM_dom_sf"/>
</dbReference>
<dbReference type="Pfam" id="PF00441">
    <property type="entry name" value="Acyl-CoA_dh_1"/>
    <property type="match status" value="1"/>
</dbReference>
<dbReference type="InterPro" id="IPR046373">
    <property type="entry name" value="Acyl-CoA_Oxase/DH_mid-dom_sf"/>
</dbReference>
<dbReference type="RefSeq" id="WP_110666185.1">
    <property type="nucleotide sequence ID" value="NZ_PYBW01000016.1"/>
</dbReference>
<dbReference type="PANTHER" id="PTHR43884">
    <property type="entry name" value="ACYL-COA DEHYDROGENASE"/>
    <property type="match status" value="1"/>
</dbReference>
<comment type="caution">
    <text evidence="9">The sequence shown here is derived from an EMBL/GenBank/DDBJ whole genome shotgun (WGS) entry which is preliminary data.</text>
</comment>
<organism evidence="9 10">
    <name type="scientific">Streptomyces tateyamensis</name>
    <dbReference type="NCBI Taxonomy" id="565073"/>
    <lineage>
        <taxon>Bacteria</taxon>
        <taxon>Bacillati</taxon>
        <taxon>Actinomycetota</taxon>
        <taxon>Actinomycetes</taxon>
        <taxon>Kitasatosporales</taxon>
        <taxon>Streptomycetaceae</taxon>
        <taxon>Streptomyces</taxon>
    </lineage>
</organism>
<dbReference type="InterPro" id="IPR006091">
    <property type="entry name" value="Acyl-CoA_Oxase/DH_mid-dom"/>
</dbReference>
<evidence type="ECO:0000259" key="7">
    <source>
        <dbReference type="Pfam" id="PF02770"/>
    </source>
</evidence>
<dbReference type="AlphaFoldDB" id="A0A2V4P9I0"/>
<name>A0A2V4P9I0_9ACTN</name>
<dbReference type="CDD" id="cd00567">
    <property type="entry name" value="ACAD"/>
    <property type="match status" value="1"/>
</dbReference>
<comment type="similarity">
    <text evidence="2 5">Belongs to the acyl-CoA dehydrogenase family.</text>
</comment>
<evidence type="ECO:0000313" key="9">
    <source>
        <dbReference type="EMBL" id="PYC87368.1"/>
    </source>
</evidence>
<evidence type="ECO:0000259" key="8">
    <source>
        <dbReference type="Pfam" id="PF02771"/>
    </source>
</evidence>
<dbReference type="Gene3D" id="2.40.110.10">
    <property type="entry name" value="Butyryl-CoA Dehydrogenase, subunit A, domain 2"/>
    <property type="match status" value="1"/>
</dbReference>
<dbReference type="Proteomes" id="UP000248039">
    <property type="component" value="Unassembled WGS sequence"/>
</dbReference>
<gene>
    <name evidence="9" type="ORF">C7C46_05220</name>
</gene>
<dbReference type="InterPro" id="IPR009075">
    <property type="entry name" value="AcylCo_DH/oxidase_C"/>
</dbReference>
<dbReference type="Gene3D" id="1.20.140.10">
    <property type="entry name" value="Butyryl-CoA Dehydrogenase, subunit A, domain 3"/>
    <property type="match status" value="1"/>
</dbReference>
<sequence length="556" mass="59413">MKSAVAQLVECFDRGLGDPHDPLQIFSFARCQELDEREEFPTEICQRLDGLGLARRYVPAALGGELHSYEELAALVRLVARRDLTVAVAHVGTFLGAASVWLAGRPEQAAQLAREVEAGSVVSLALSEREHGSDLLANRVRTSGGEDWYRIAGEKWLIGNASRGQLVCVLARTEPVGGPRGFSLLLVDKRRLAPGSYRCLPAVRTVGIRGADISGIEFREAEVPADALVGAAGTGLETVLKCLQLTRTLCGALSLGTADHALRLAVRNSATGANPALAGAYADLLVAEAVTLVAARAVHALPGELSVASAAVKAFVPTLVEELIADLARELGPALLLAEPTEADSFQKLERDHHIMSIFDGNTAVNLNALVNQFDALARGYRRARVDQAGLAAATTLSDPLPAADTSRLALFSRHGSSLVQSLPAALAELTDPHFAPLAAALAEQAEQLHTEMAELRPSAREVPAMAYELARRYTVLFAAAGCVQLWLHNRTADDSPFWQHGDWLRAALIRLLGQLGAGSGELPADLVAELTERLRHQHKAGRLFSLLDCQLEESA</sequence>
<dbReference type="InterPro" id="IPR037069">
    <property type="entry name" value="AcylCoA_DH/ox_N_sf"/>
</dbReference>
<dbReference type="GO" id="GO:0005886">
    <property type="term" value="C:plasma membrane"/>
    <property type="evidence" value="ECO:0007669"/>
    <property type="project" value="TreeGrafter"/>
</dbReference>
<accession>A0A2V4P9I0</accession>
<dbReference type="Gene3D" id="1.10.540.10">
    <property type="entry name" value="Acyl-CoA dehydrogenase/oxidase, N-terminal domain"/>
    <property type="match status" value="1"/>
</dbReference>
<dbReference type="GO" id="GO:0050660">
    <property type="term" value="F:flavin adenine dinucleotide binding"/>
    <property type="evidence" value="ECO:0007669"/>
    <property type="project" value="InterPro"/>
</dbReference>
<feature type="domain" description="Acyl-CoA dehydrogenase/oxidase C-terminal" evidence="6">
    <location>
        <begin position="233"/>
        <end position="370"/>
    </location>
</feature>